<dbReference type="SUPFAM" id="SSF51182">
    <property type="entry name" value="RmlC-like cupins"/>
    <property type="match status" value="1"/>
</dbReference>
<sequence length="80" mass="8282">MLGGPDGSVVDVVPGDALILPAGTGHCRITAARDFLVVGAYSAGQDWDICQEAPSESTRKRIANLPIPAHDPVIGNTGSW</sequence>
<organism evidence="1 2">
    <name type="scientific">Sphingobium subterraneum</name>
    <dbReference type="NCBI Taxonomy" id="627688"/>
    <lineage>
        <taxon>Bacteria</taxon>
        <taxon>Pseudomonadati</taxon>
        <taxon>Pseudomonadota</taxon>
        <taxon>Alphaproteobacteria</taxon>
        <taxon>Sphingomonadales</taxon>
        <taxon>Sphingomonadaceae</taxon>
        <taxon>Sphingobium</taxon>
    </lineage>
</organism>
<keyword evidence="2" id="KW-1185">Reference proteome</keyword>
<evidence type="ECO:0000313" key="1">
    <source>
        <dbReference type="EMBL" id="MBB6124874.1"/>
    </source>
</evidence>
<reference evidence="1 2" key="1">
    <citation type="submission" date="2020-08" db="EMBL/GenBank/DDBJ databases">
        <title>Genomic Encyclopedia of Type Strains, Phase IV (KMG-IV): sequencing the most valuable type-strain genomes for metagenomic binning, comparative biology and taxonomic classification.</title>
        <authorList>
            <person name="Goeker M."/>
        </authorList>
    </citation>
    <scope>NUCLEOTIDE SEQUENCE [LARGE SCALE GENOMIC DNA]</scope>
    <source>
        <strain evidence="1 2">DSM 102255</strain>
    </source>
</reference>
<dbReference type="AlphaFoldDB" id="A0A841J2D8"/>
<protein>
    <submittedName>
        <fullName evidence="1">Uncharacterized protein YjlB</fullName>
    </submittedName>
</protein>
<comment type="caution">
    <text evidence="1">The sequence shown here is derived from an EMBL/GenBank/DDBJ whole genome shotgun (WGS) entry which is preliminary data.</text>
</comment>
<proteinExistence type="predicted"/>
<dbReference type="InterPro" id="IPR047121">
    <property type="entry name" value="YjiB-like"/>
</dbReference>
<dbReference type="RefSeq" id="WP_184081171.1">
    <property type="nucleotide sequence ID" value="NZ_JACIJP010000004.1"/>
</dbReference>
<dbReference type="PANTHER" id="PTHR36448">
    <property type="entry name" value="BLR7373 PROTEIN"/>
    <property type="match status" value="1"/>
</dbReference>
<dbReference type="PANTHER" id="PTHR36448:SF2">
    <property type="entry name" value="CUPIN TYPE-1 DOMAIN-CONTAINING PROTEIN"/>
    <property type="match status" value="1"/>
</dbReference>
<dbReference type="Proteomes" id="UP000552700">
    <property type="component" value="Unassembled WGS sequence"/>
</dbReference>
<evidence type="ECO:0000313" key="2">
    <source>
        <dbReference type="Proteomes" id="UP000552700"/>
    </source>
</evidence>
<dbReference type="InterPro" id="IPR011051">
    <property type="entry name" value="RmlC_Cupin_sf"/>
</dbReference>
<dbReference type="EMBL" id="JACIJP010000004">
    <property type="protein sequence ID" value="MBB6124874.1"/>
    <property type="molecule type" value="Genomic_DNA"/>
</dbReference>
<accession>A0A841J2D8</accession>
<name>A0A841J2D8_9SPHN</name>
<gene>
    <name evidence="1" type="ORF">FHS92_002627</name>
</gene>